<comment type="pathway">
    <text evidence="1 7">Glycan biosynthesis; glycogen biosynthesis.</text>
</comment>
<evidence type="ECO:0000313" key="9">
    <source>
        <dbReference type="Proteomes" id="UP000095282"/>
    </source>
</evidence>
<keyword evidence="5 7" id="KW-0320">Glycogen biosynthesis</keyword>
<evidence type="ECO:0000256" key="3">
    <source>
        <dbReference type="ARBA" id="ARBA00022676"/>
    </source>
</evidence>
<dbReference type="GO" id="GO:0005737">
    <property type="term" value="C:cytoplasm"/>
    <property type="evidence" value="ECO:0007669"/>
    <property type="project" value="TreeGrafter"/>
</dbReference>
<dbReference type="AlphaFoldDB" id="A0A1I7UFD3"/>
<comment type="catalytic activity">
    <reaction evidence="6">
        <text>[(1-&gt;4)-alpha-D-glucosyl](n) + UDP-alpha-D-glucose = [(1-&gt;4)-alpha-D-glucosyl](n+1) + UDP + H(+)</text>
        <dbReference type="Rhea" id="RHEA:18549"/>
        <dbReference type="Rhea" id="RHEA-COMP:9584"/>
        <dbReference type="Rhea" id="RHEA-COMP:9587"/>
        <dbReference type="ChEBI" id="CHEBI:15378"/>
        <dbReference type="ChEBI" id="CHEBI:15444"/>
        <dbReference type="ChEBI" id="CHEBI:58223"/>
        <dbReference type="ChEBI" id="CHEBI:58885"/>
        <dbReference type="EC" id="2.4.1.11"/>
    </reaction>
    <physiologicalReaction direction="left-to-right" evidence="6">
        <dbReference type="Rhea" id="RHEA:18550"/>
    </physiologicalReaction>
</comment>
<evidence type="ECO:0000256" key="8">
    <source>
        <dbReference type="SAM" id="MobiDB-lite"/>
    </source>
</evidence>
<evidence type="ECO:0000256" key="6">
    <source>
        <dbReference type="ARBA" id="ARBA00047345"/>
    </source>
</evidence>
<keyword evidence="9" id="KW-1185">Reference proteome</keyword>
<evidence type="ECO:0000256" key="7">
    <source>
        <dbReference type="RuleBase" id="RU363104"/>
    </source>
</evidence>
<reference evidence="10" key="1">
    <citation type="submission" date="2016-11" db="UniProtKB">
        <authorList>
            <consortium name="WormBaseParasite"/>
        </authorList>
    </citation>
    <scope>IDENTIFICATION</scope>
</reference>
<dbReference type="PANTHER" id="PTHR10176">
    <property type="entry name" value="GLYCOGEN SYNTHASE"/>
    <property type="match status" value="1"/>
</dbReference>
<feature type="compositionally biased region" description="Polar residues" evidence="8">
    <location>
        <begin position="113"/>
        <end position="123"/>
    </location>
</feature>
<dbReference type="EC" id="2.4.1.11" evidence="7"/>
<dbReference type="WBParaSite" id="Csp11.Scaffold629.g8761.t2">
    <property type="protein sequence ID" value="Csp11.Scaffold629.g8761.t2"/>
    <property type="gene ID" value="Csp11.Scaffold629.g8761"/>
</dbReference>
<dbReference type="InterPro" id="IPR008631">
    <property type="entry name" value="Glycogen_synth"/>
</dbReference>
<dbReference type="PANTHER" id="PTHR10176:SF3">
    <property type="entry name" value="GLYCOGEN [STARCH] SYNTHASE"/>
    <property type="match status" value="1"/>
</dbReference>
<evidence type="ECO:0000256" key="1">
    <source>
        <dbReference type="ARBA" id="ARBA00004964"/>
    </source>
</evidence>
<dbReference type="GO" id="GO:0005978">
    <property type="term" value="P:glycogen biosynthetic process"/>
    <property type="evidence" value="ECO:0007669"/>
    <property type="project" value="UniProtKB-UniPathway"/>
</dbReference>
<comment type="similarity">
    <text evidence="2 7">Belongs to the glycosyltransferase 3 family.</text>
</comment>
<dbReference type="GO" id="GO:0004373">
    <property type="term" value="F:alpha-1,4-glucan glucosyltransferase (UDP-glucose donor) activity"/>
    <property type="evidence" value="ECO:0007669"/>
    <property type="project" value="UniProtKB-EC"/>
</dbReference>
<evidence type="ECO:0000256" key="5">
    <source>
        <dbReference type="ARBA" id="ARBA00023056"/>
    </source>
</evidence>
<comment type="function">
    <text evidence="7">Transfers the glycosyl residue from UDP-Glc to the non-reducing end of alpha-1,4-glucan.</text>
</comment>
<keyword evidence="3 7" id="KW-0328">Glycosyltransferase</keyword>
<evidence type="ECO:0000313" key="10">
    <source>
        <dbReference type="WBParaSite" id="Csp11.Scaffold629.g8761.t2"/>
    </source>
</evidence>
<evidence type="ECO:0000256" key="2">
    <source>
        <dbReference type="ARBA" id="ARBA00010686"/>
    </source>
</evidence>
<evidence type="ECO:0000256" key="4">
    <source>
        <dbReference type="ARBA" id="ARBA00022679"/>
    </source>
</evidence>
<dbReference type="Proteomes" id="UP000095282">
    <property type="component" value="Unplaced"/>
</dbReference>
<accession>A0A1I7UFD3</accession>
<name>A0A1I7UFD3_9PELO</name>
<organism evidence="9 10">
    <name type="scientific">Caenorhabditis tropicalis</name>
    <dbReference type="NCBI Taxonomy" id="1561998"/>
    <lineage>
        <taxon>Eukaryota</taxon>
        <taxon>Metazoa</taxon>
        <taxon>Ecdysozoa</taxon>
        <taxon>Nematoda</taxon>
        <taxon>Chromadorea</taxon>
        <taxon>Rhabditida</taxon>
        <taxon>Rhabditina</taxon>
        <taxon>Rhabditomorpha</taxon>
        <taxon>Rhabditoidea</taxon>
        <taxon>Rhabditidae</taxon>
        <taxon>Peloderinae</taxon>
        <taxon>Caenorhabditis</taxon>
    </lineage>
</organism>
<dbReference type="STRING" id="1561998.A0A1I7UFD3"/>
<sequence>MEYMETLCSSTRAVRGKESPNCWIIEGEILMLCITHLNGLHPFNELASVMYDFCGQSRRQRIILRNSNEGLSALLDWQNLGVFYRDCRRLALESLHPDVDKIMRENEGKVPSAATSRRPSIHSSDGEDEE</sequence>
<dbReference type="Pfam" id="PF05693">
    <property type="entry name" value="Glycogen_syn"/>
    <property type="match status" value="1"/>
</dbReference>
<dbReference type="UniPathway" id="UPA00164"/>
<feature type="region of interest" description="Disordered" evidence="8">
    <location>
        <begin position="103"/>
        <end position="130"/>
    </location>
</feature>
<proteinExistence type="inferred from homology"/>
<protein>
    <recommendedName>
        <fullName evidence="7">Glycogen [starch] synthase</fullName>
        <ecNumber evidence="7">2.4.1.11</ecNumber>
    </recommendedName>
</protein>
<keyword evidence="4 7" id="KW-0808">Transferase</keyword>